<evidence type="ECO:0000313" key="3">
    <source>
        <dbReference type="Proteomes" id="UP000824988"/>
    </source>
</evidence>
<gene>
    <name evidence="2" type="ORF">MoryE10_05330</name>
</gene>
<dbReference type="AlphaFoldDB" id="A0A8D4VNS2"/>
<sequence>MAYFGYALLGLGLIALVADRVLDYWAAQGKILSQTWVAEDNLINRENYKKNLSSARNPLVHTAGMPLPRTEAGRRRILVVGDSFIWGDGLTNLNMTWWRQLQWDLERRGFHDVDVVAAGISGASTQDQLEWLSKDNLLGSVKPDVVVFGYVTNDADMKDASGERLVKQFVPSHAADSNATLSYLGDYFPSLAFQLADRVRKKQESTGKETEGYSYNTWELKILEGQNFAQYKSLLAKLHAFFDEAKVPMFVVSTPNSPSAEMFEPRYSPIRTAFSEAGIEFHDFLPPFIACCGGDVGSQLTWGVNPANGHPGARATQFYASQVADVLEKNYRTSLGNKRLSAADDVPAINDWMPASLAPRSVAKYSWEFVWPERDTLLRMPVGEPHVALNFQRPVSIRDIRIAAPLATRFKVWAMMLDDSGNYEGRDYVLLGEGSGASLSLSLQGELQNKRITSLRITAQFVEEQRFESSTILEPGKISQSEGLSFDYPLPMNEDSADTQESPKRSPFVLLEDGNFLPFPHALHDDIRKLGKGRYSHWKSALIFSSSDGSDPRNNGRRYVFAKPDESGRTVRVDFDFNTPAVRL</sequence>
<dbReference type="CDD" id="cd00229">
    <property type="entry name" value="SGNH_hydrolase"/>
    <property type="match status" value="1"/>
</dbReference>
<organism evidence="2 3">
    <name type="scientific">Methylogaea oryzae</name>
    <dbReference type="NCBI Taxonomy" id="1295382"/>
    <lineage>
        <taxon>Bacteria</taxon>
        <taxon>Pseudomonadati</taxon>
        <taxon>Pseudomonadota</taxon>
        <taxon>Gammaproteobacteria</taxon>
        <taxon>Methylococcales</taxon>
        <taxon>Methylococcaceae</taxon>
        <taxon>Methylogaea</taxon>
    </lineage>
</organism>
<dbReference type="KEGG" id="moz:MoryE10_05330"/>
<proteinExistence type="predicted"/>
<dbReference type="InterPro" id="IPR013830">
    <property type="entry name" value="SGNH_hydro"/>
</dbReference>
<evidence type="ECO:0000313" key="2">
    <source>
        <dbReference type="EMBL" id="BBL69927.1"/>
    </source>
</evidence>
<reference evidence="2" key="1">
    <citation type="submission" date="2019-06" db="EMBL/GenBank/DDBJ databases">
        <title>Complete genome sequence of Methylogaea oryzae strain JCM16910.</title>
        <authorList>
            <person name="Asakawa S."/>
        </authorList>
    </citation>
    <scope>NUCLEOTIDE SEQUENCE</scope>
    <source>
        <strain evidence="2">E10</strain>
    </source>
</reference>
<feature type="domain" description="SGNH hydrolase-type esterase" evidence="1">
    <location>
        <begin position="79"/>
        <end position="277"/>
    </location>
</feature>
<protein>
    <recommendedName>
        <fullName evidence="1">SGNH hydrolase-type esterase domain-containing protein</fullName>
    </recommendedName>
</protein>
<dbReference type="Proteomes" id="UP000824988">
    <property type="component" value="Chromosome"/>
</dbReference>
<accession>A0A8D4VNS2</accession>
<name>A0A8D4VNS2_9GAMM</name>
<keyword evidence="3" id="KW-1185">Reference proteome</keyword>
<dbReference type="Pfam" id="PF13472">
    <property type="entry name" value="Lipase_GDSL_2"/>
    <property type="match status" value="1"/>
</dbReference>
<dbReference type="EMBL" id="AP019782">
    <property type="protein sequence ID" value="BBL69927.1"/>
    <property type="molecule type" value="Genomic_DNA"/>
</dbReference>
<evidence type="ECO:0000259" key="1">
    <source>
        <dbReference type="Pfam" id="PF13472"/>
    </source>
</evidence>